<name>A0A0C9M9M6_9FUNG</name>
<feature type="transmembrane region" description="Helical" evidence="9">
    <location>
        <begin position="299"/>
        <end position="320"/>
    </location>
</feature>
<feature type="transmembrane region" description="Helical" evidence="9">
    <location>
        <begin position="481"/>
        <end position="502"/>
    </location>
</feature>
<evidence type="ECO:0000256" key="2">
    <source>
        <dbReference type="ARBA" id="ARBA00008807"/>
    </source>
</evidence>
<evidence type="ECO:0000256" key="4">
    <source>
        <dbReference type="ARBA" id="ARBA00022692"/>
    </source>
</evidence>
<feature type="transmembrane region" description="Helical" evidence="9">
    <location>
        <begin position="565"/>
        <end position="583"/>
    </location>
</feature>
<reference evidence="10" key="1">
    <citation type="submission" date="2014-09" db="EMBL/GenBank/DDBJ databases">
        <title>Draft genome sequence of an oleaginous Mucoromycotina fungus Mucor ambiguus NBRC6742.</title>
        <authorList>
            <person name="Takeda I."/>
            <person name="Yamane N."/>
            <person name="Morita T."/>
            <person name="Tamano K."/>
            <person name="Machida M."/>
            <person name="Baker S."/>
            <person name="Koike H."/>
        </authorList>
    </citation>
    <scope>NUCLEOTIDE SEQUENCE</scope>
    <source>
        <strain evidence="10">NBRC 6742</strain>
    </source>
</reference>
<feature type="transmembrane region" description="Helical" evidence="9">
    <location>
        <begin position="137"/>
        <end position="156"/>
    </location>
</feature>
<keyword evidence="4 9" id="KW-0812">Transmembrane</keyword>
<feature type="transmembrane region" description="Helical" evidence="9">
    <location>
        <begin position="640"/>
        <end position="658"/>
    </location>
</feature>
<evidence type="ECO:0000256" key="3">
    <source>
        <dbReference type="ARBA" id="ARBA00022448"/>
    </source>
</evidence>
<dbReference type="InterPro" id="IPR004813">
    <property type="entry name" value="OPT"/>
</dbReference>
<feature type="transmembrane region" description="Helical" evidence="9">
    <location>
        <begin position="168"/>
        <end position="185"/>
    </location>
</feature>
<dbReference type="Pfam" id="PF03169">
    <property type="entry name" value="OPT"/>
    <property type="match status" value="1"/>
</dbReference>
<evidence type="ECO:0000256" key="6">
    <source>
        <dbReference type="ARBA" id="ARBA00022927"/>
    </source>
</evidence>
<keyword evidence="11" id="KW-1185">Reference proteome</keyword>
<dbReference type="GO" id="GO:0035673">
    <property type="term" value="F:oligopeptide transmembrane transporter activity"/>
    <property type="evidence" value="ECO:0007669"/>
    <property type="project" value="InterPro"/>
</dbReference>
<feature type="transmembrane region" description="Helical" evidence="9">
    <location>
        <begin position="222"/>
        <end position="240"/>
    </location>
</feature>
<keyword evidence="6" id="KW-0653">Protein transport</keyword>
<feature type="transmembrane region" description="Helical" evidence="9">
    <location>
        <begin position="686"/>
        <end position="704"/>
    </location>
</feature>
<evidence type="ECO:0000313" key="11">
    <source>
        <dbReference type="Proteomes" id="UP000053815"/>
    </source>
</evidence>
<dbReference type="GO" id="GO:0015031">
    <property type="term" value="P:protein transport"/>
    <property type="evidence" value="ECO:0007669"/>
    <property type="project" value="UniProtKB-KW"/>
</dbReference>
<evidence type="ECO:0000256" key="1">
    <source>
        <dbReference type="ARBA" id="ARBA00004141"/>
    </source>
</evidence>
<evidence type="ECO:0000256" key="5">
    <source>
        <dbReference type="ARBA" id="ARBA00022856"/>
    </source>
</evidence>
<feature type="transmembrane region" description="Helical" evidence="9">
    <location>
        <begin position="379"/>
        <end position="399"/>
    </location>
</feature>
<organism evidence="10">
    <name type="scientific">Mucor ambiguus</name>
    <dbReference type="NCBI Taxonomy" id="91626"/>
    <lineage>
        <taxon>Eukaryota</taxon>
        <taxon>Fungi</taxon>
        <taxon>Fungi incertae sedis</taxon>
        <taxon>Mucoromycota</taxon>
        <taxon>Mucoromycotina</taxon>
        <taxon>Mucoromycetes</taxon>
        <taxon>Mucorales</taxon>
        <taxon>Mucorineae</taxon>
        <taxon>Mucoraceae</taxon>
        <taxon>Mucor</taxon>
    </lineage>
</organism>
<feature type="transmembrane region" description="Helical" evidence="9">
    <location>
        <begin position="456"/>
        <end position="475"/>
    </location>
</feature>
<dbReference type="NCBIfam" id="TIGR00727">
    <property type="entry name" value="ISP4_OPT"/>
    <property type="match status" value="1"/>
</dbReference>
<evidence type="ECO:0000256" key="8">
    <source>
        <dbReference type="ARBA" id="ARBA00023136"/>
    </source>
</evidence>
<proteinExistence type="inferred from homology"/>
<dbReference type="InterPro" id="IPR004648">
    <property type="entry name" value="Oligpept_transpt"/>
</dbReference>
<dbReference type="OrthoDB" id="9986677at2759"/>
<dbReference type="PANTHER" id="PTHR22601">
    <property type="entry name" value="ISP4 LIKE PROTEIN"/>
    <property type="match status" value="1"/>
</dbReference>
<evidence type="ECO:0000256" key="7">
    <source>
        <dbReference type="ARBA" id="ARBA00022989"/>
    </source>
</evidence>
<dbReference type="GO" id="GO:0016020">
    <property type="term" value="C:membrane"/>
    <property type="evidence" value="ECO:0007669"/>
    <property type="project" value="UniProtKB-SubCell"/>
</dbReference>
<feature type="transmembrane region" description="Helical" evidence="9">
    <location>
        <begin position="514"/>
        <end position="534"/>
    </location>
</feature>
<keyword evidence="5" id="KW-0571">Peptide transport</keyword>
<protein>
    <submittedName>
        <fullName evidence="10">OPT oligopeptide transporter</fullName>
    </submittedName>
</protein>
<evidence type="ECO:0000256" key="9">
    <source>
        <dbReference type="SAM" id="Phobius"/>
    </source>
</evidence>
<dbReference type="NCBIfam" id="TIGR00728">
    <property type="entry name" value="OPT_sfam"/>
    <property type="match status" value="1"/>
</dbReference>
<dbReference type="EMBL" id="DF836439">
    <property type="protein sequence ID" value="GAN07151.1"/>
    <property type="molecule type" value="Genomic_DNA"/>
</dbReference>
<feature type="transmembrane region" description="Helical" evidence="9">
    <location>
        <begin position="716"/>
        <end position="739"/>
    </location>
</feature>
<dbReference type="AlphaFoldDB" id="A0A0C9M9M6"/>
<sequence>MASNTTHDEEKSDPLKQIQDVQIENVSLSEKIVADNTTTDPLDEEDTDIQIVNELSTMEDDPTLPCFTLRVLVTGVALACLSSSVYQLMSFKPVGLPLTNTFMLMIAYVFCTAWANYLPSGGWLNPGPFNVKEHACIYVIVSSANTSAYATHILAAQNLYYQDAPGPAGSIFLLLATQMVGYGIAGQLRNFLVYPANMIWPTSLPTVSLLRTLNSNQQESRWRTRFFFIVFGCVFVYEFIPQYMMPILGGLSIACLARNDSVWVQRLFGGLSVNEGLGMFQLSFDWNYLSNLNPLVLPLWVQLNIYAGILLLWIMAPLMYYHNVWHAQSFPFLSNSIFQLLPNGTSVIYPQHKVLAPDNSLNQTALEEVGNPYFSSWGAIQYIIINFAVTASITHIALFHGQDIWKSFKASLEEFKASRRNNKQQQQQDGPVMQQEKQYTDVHMRMMAAYKEVPTWWYYVVYFGGMALNVAIAYINKSQLPWWGVVMAIVMSTLLSLPLNMITAITGTGFGLNVFAEMICGFVLPGLPVANMYFKTLGYNTLNQAGTMASDLKIGHYLKIPPRAVFLNQMLGTLIGCIFNYIVNHSVVNSQREVLLNPTGNNIWNGSTPQTINSAAITWGVLTRALGPLKIFGPGTDYSIILWAFLIGFILPVPFWLLHRHYPKIGFKYVNLPMVLIGLTQVPGSATSWITVSFIIIIVSQYYVKRRYRGWFVKYNYLISTALDSGTSLMVFIIAMGLYGGASGVSYPFPTWWGNRNDLKYMDHCCANCT</sequence>
<feature type="transmembrane region" description="Helical" evidence="9">
    <location>
        <begin position="98"/>
        <end position="117"/>
    </location>
</feature>
<comment type="similarity">
    <text evidence="2">Belongs to the oligopeptide OPT transporter family.</text>
</comment>
<dbReference type="Proteomes" id="UP000053815">
    <property type="component" value="Unassembled WGS sequence"/>
</dbReference>
<evidence type="ECO:0000313" key="10">
    <source>
        <dbReference type="EMBL" id="GAN07151.1"/>
    </source>
</evidence>
<feature type="transmembrane region" description="Helical" evidence="9">
    <location>
        <begin position="67"/>
        <end position="86"/>
    </location>
</feature>
<keyword evidence="7 9" id="KW-1133">Transmembrane helix</keyword>
<keyword evidence="3" id="KW-0813">Transport</keyword>
<comment type="subcellular location">
    <subcellularLocation>
        <location evidence="1">Membrane</location>
        <topology evidence="1">Multi-pass membrane protein</topology>
    </subcellularLocation>
</comment>
<gene>
    <name evidence="10" type="ORF">MAM1_0150d06644</name>
</gene>
<keyword evidence="8 9" id="KW-0472">Membrane</keyword>
<accession>A0A0C9M9M6</accession>